<evidence type="ECO:0000313" key="3">
    <source>
        <dbReference type="Proteomes" id="UP000037035"/>
    </source>
</evidence>
<feature type="chain" id="PRO_5005567619" evidence="1">
    <location>
        <begin position="23"/>
        <end position="444"/>
    </location>
</feature>
<evidence type="ECO:0000256" key="1">
    <source>
        <dbReference type="SAM" id="SignalP"/>
    </source>
</evidence>
<proteinExistence type="predicted"/>
<dbReference type="VEuPathDB" id="FungiDB:VP01_992g2"/>
<dbReference type="Proteomes" id="UP000037035">
    <property type="component" value="Unassembled WGS sequence"/>
</dbReference>
<gene>
    <name evidence="2" type="ORF">VP01_992g2</name>
</gene>
<evidence type="ECO:0000313" key="2">
    <source>
        <dbReference type="EMBL" id="KNZ43729.1"/>
    </source>
</evidence>
<keyword evidence="1" id="KW-0732">Signal</keyword>
<feature type="signal peptide" evidence="1">
    <location>
        <begin position="1"/>
        <end position="22"/>
    </location>
</feature>
<comment type="caution">
    <text evidence="2">The sequence shown here is derived from an EMBL/GenBank/DDBJ whole genome shotgun (WGS) entry which is preliminary data.</text>
</comment>
<dbReference type="EMBL" id="LAVV01015636">
    <property type="protein sequence ID" value="KNZ43729.1"/>
    <property type="molecule type" value="Genomic_DNA"/>
</dbReference>
<accession>A0A0L6U5D1</accession>
<dbReference type="AlphaFoldDB" id="A0A0L6U5D1"/>
<organism evidence="2 3">
    <name type="scientific">Puccinia sorghi</name>
    <dbReference type="NCBI Taxonomy" id="27349"/>
    <lineage>
        <taxon>Eukaryota</taxon>
        <taxon>Fungi</taxon>
        <taxon>Dikarya</taxon>
        <taxon>Basidiomycota</taxon>
        <taxon>Pucciniomycotina</taxon>
        <taxon>Pucciniomycetes</taxon>
        <taxon>Pucciniales</taxon>
        <taxon>Pucciniaceae</taxon>
        <taxon>Puccinia</taxon>
    </lineage>
</organism>
<sequence>MQHAPAKLSSKLHLFAYLDVLAQSLCITAFLNHSWRKVGNMRVSACQLQAVYLQWYPSPNKHLMTGDMGYLIDPIQQPDYFHIFIDIKVKNIQFIPFKSCFDFPWILFPTISSPQLPSSHFKNLINGKNLFFFSSLLHDYYKKIRSLKTGKPLFPLENDCQQKFTENLENSLFLDFGKEASKIDKNRKAKRGLQAGVYKVPSGAKTWVKGVFLAYWGLIAGIMICGLEGCKEFCDKKRKGITHLDKPIRLNTGWSNWWQRQSFKDFQKPFGRTHGAGEVFGNLLWLYCTTWLVTRCGWSHHEFGVTLSRFLIFLVSVMELFGSFQVSLEKHVGLLWKVLKIALSLTHQCDEVTLGYFTSIIHWCYYFILEIMVNCFCLADNDPKANKLVTEIFYKYLSQTQSKTPLHPSFRNHSSNINCVIAGVCWNFNSSPQNFLVFLFSYFD</sequence>
<reference evidence="2 3" key="1">
    <citation type="submission" date="2015-08" db="EMBL/GenBank/DDBJ databases">
        <title>Next Generation Sequencing and Analysis of the Genome of Puccinia sorghi L Schw, the Causal Agent of Maize Common Rust.</title>
        <authorList>
            <person name="Rochi L."/>
            <person name="Burguener G."/>
            <person name="Darino M."/>
            <person name="Turjanski A."/>
            <person name="Kreff E."/>
            <person name="Dieguez M.J."/>
            <person name="Sacco F."/>
        </authorList>
    </citation>
    <scope>NUCLEOTIDE SEQUENCE [LARGE SCALE GENOMIC DNA]</scope>
    <source>
        <strain evidence="2 3">RO10H11247</strain>
    </source>
</reference>
<protein>
    <submittedName>
        <fullName evidence="2">Putative signal peptide protein</fullName>
    </submittedName>
</protein>
<name>A0A0L6U5D1_9BASI</name>
<keyword evidence="3" id="KW-1185">Reference proteome</keyword>